<dbReference type="InterPro" id="IPR027357">
    <property type="entry name" value="DOCKER_dom"/>
</dbReference>
<dbReference type="PANTHER" id="PTHR23317:SF65">
    <property type="entry name" value="DEDICATOR OF CYTOKINESIS PROTEIN 6"/>
    <property type="match status" value="1"/>
</dbReference>
<sequence length="2025" mass="225892">MNFLGRSGVPRAPLPELSCPQWPLPCPRRTVAAEVRKQVSRERSGSPHSSRRSSSSLGVPLTEVIEPLDFEDVLLSRPPDAEPGPLRDLAEFPADDLELLLQPRECRTTEPGIPEDGKLDAQVRAAVEMYTEDWIIAHRRYQHLSAAYSPITTETQRERQKGLTRQVFEQDASGDERSGPEDSDDPRHSSGSPDDTPRSSGASSIFDLRNLAADSLLPSLLERTAPEDVDRRNEASRRQNRPRALLALYPAPDEDEAVERCSRPEPPREHFGQRILVKCLSLKFEIEIEPIFGILALYDVREKKKISENFYFDLNSDSMKGLLRAHGTHPAISTLARSAIFSVTYPSPDIFLVIKLEKVLQQGDISECCEPYMVMKEVDAAKNKEKLEKLRLAAEQFCTRLGRYRMPFAWTAVHLANIVSAPSRRPAWTDRRRRGPQDRTSSGDDTCSFSGFRPATLTVTNFFKQEAERLSDEDLFKFLADMRRPSSLLRRLRPVTAQLKIDISPAPENPHFCLSPELLHVKPYPDPRGRPTKEILEFPAREVYAPHTSYRYSPWAHLRSTRAGSLLPLRPQTLAGHCPAKRPSGSSSPANPPARSPEFYEEFKLRLPACVTEKHHLLFTFYHVSCQPRPGTALETPVGFTWIPLLQHGRLRTGPFCLPVSVDQLPPSYSVLTPDVALPGMRWVDGHKGVFSVELTAVSSVHPQDPHLDKFFTLVHVLEEGAFPFRLKDTVLSESTVEQELRASLAALRLASPEPLVAFSHHVLDKLVRLVVRPPIIGGQIVNLGRGAFEAMAHVVSLVHRSLEAAQDARGHCPLLAAYVQYAFRLPGTEPSLPSGAPPVAVQPATLARGPGRPASLYLARSKSISSSNPDLAVAPGSVDDEVSRILASKLLHEELALQWVVSGSTVREAVLQHAWFFFQLMVKSMALHLLLGQRLDTPRKLRFPGRFLDDIAALVGSVGLEVITRVYKDAELAERLNASLAFFLSDLLSLVDRGFIFSLVRAHYKQVATRLQSAPNPALLLTLRMDFTRILCSHEHYVTLNLPCCPLSPPASPSPSVSSTTSQSSTFSSQAPDPKVTSMFELSGPFRQQHFLAGLLLTELALALEPEAEGASLLHKKAISAVHSLLCGHDADPRYAEAAVKARVAELYLPLLSLSRDTLPRLHDFAEGPGQRSRLASMLDSDTEGEGDIGGTINPSVAMAIAGGPLAPGSRASISQGPVAASRSGCPLSAESSRTLLVCVLWVLKNAEPALLQRWAADLALPQLGRLLDLLYLCLAAFEYKGKKAFERINSLTFKKSLDMKARLEEAILGTIGARQEMVRRSRGESEMYPVHVPTGCSQPLQTSDRVDKTKDEMEHEALVDGNLATEASLVVLDTLEIIVQTVMLSEARESILGAVLKVVLYSLGSAQSALFLQHGLATQRALVSKFPELLFEEDTELCADLCLRLLRHCGSRVSTIRTHASASLYLLMRQNFEIGNNFARVKMQVTMSLSSLVGTTQSFSEEHLRRSLKTILTYAEEDVGLRDSTFAEQVQDLMFNLHMILTDTVKMKEHQEDPEMLIDLMYRIARGYQGSPDLRLTWLQNMAGKHAELGNHAEAAQCMVHAAALVAEYLALLEDSRYLPVGCVSFQNISSNVLEESAISDDILSPDEEGFCSGKHFTELGLVGLLEQAAAYFTMGGLYEAVNEVYKTLIPILEAHRDYKKLAAVHGKLQEAFTKIMHQTQRVFGTYFRVGFYGARFGDLDEQEFVYKEPSITKLAEISHRLEEFYTERFGEDVVEIVKDSNPVDKTKLDPQKAYIQITYVEPHFDTYELKDRVTYFDRNYGLRTFLFCTPFTPDGRAHGELPEQHKRKTLLSTDHAFPYIKTRIRVCHREETVLTPVEVAIEDMQKKTRELAFATEQDPPDAKMLQMVLQGSVGPTVNQGPLEVAQVFLAEIPEDPKLFRHHNKLRLCFKDFCKKCEDALRKNKALIGPDQKEYHRELERNYGRLREALQPLLTQRLPQLLAPTTAGLRNSLNRASFRKADL</sequence>
<dbReference type="Ensembl" id="ENSUMAT00000034908.1">
    <property type="protein sequence ID" value="ENSUMAP00000029539.1"/>
    <property type="gene ID" value="ENSUMAG00000019870.1"/>
</dbReference>
<dbReference type="InterPro" id="IPR043161">
    <property type="entry name" value="DOCK_C_lobe_A"/>
</dbReference>
<dbReference type="PROSITE" id="PS51650">
    <property type="entry name" value="C2_DOCK"/>
    <property type="match status" value="1"/>
</dbReference>
<organism evidence="6">
    <name type="scientific">Ursus maritimus</name>
    <name type="common">Polar bear</name>
    <name type="synonym">Thalarctos maritimus</name>
    <dbReference type="NCBI Taxonomy" id="29073"/>
    <lineage>
        <taxon>Eukaryota</taxon>
        <taxon>Metazoa</taxon>
        <taxon>Chordata</taxon>
        <taxon>Craniata</taxon>
        <taxon>Vertebrata</taxon>
        <taxon>Euteleostomi</taxon>
        <taxon>Mammalia</taxon>
        <taxon>Eutheria</taxon>
        <taxon>Laurasiatheria</taxon>
        <taxon>Carnivora</taxon>
        <taxon>Caniformia</taxon>
        <taxon>Ursidae</taxon>
        <taxon>Ursus</taxon>
    </lineage>
</organism>
<feature type="compositionally biased region" description="Basic and acidic residues" evidence="3">
    <location>
        <begin position="174"/>
        <end position="188"/>
    </location>
</feature>
<evidence type="ECO:0000256" key="3">
    <source>
        <dbReference type="SAM" id="MobiDB-lite"/>
    </source>
</evidence>
<dbReference type="FunFam" id="1.25.40.410:FF:000002">
    <property type="entry name" value="Dedicator of cytokinesis protein 7"/>
    <property type="match status" value="1"/>
</dbReference>
<dbReference type="Pfam" id="PF14429">
    <property type="entry name" value="DOCK-C2"/>
    <property type="match status" value="1"/>
</dbReference>
<proteinExistence type="inferred from homology"/>
<dbReference type="InterPro" id="IPR035892">
    <property type="entry name" value="C2_domain_sf"/>
</dbReference>
<dbReference type="PROSITE" id="PS51651">
    <property type="entry name" value="DOCKER"/>
    <property type="match status" value="1"/>
</dbReference>
<evidence type="ECO:0000256" key="1">
    <source>
        <dbReference type="ARBA" id="ARBA00022658"/>
    </source>
</evidence>
<feature type="domain" description="C2 DOCK-type" evidence="4">
    <location>
        <begin position="595"/>
        <end position="698"/>
    </location>
</feature>
<dbReference type="GO" id="GO:0005829">
    <property type="term" value="C:cytosol"/>
    <property type="evidence" value="ECO:0007669"/>
    <property type="project" value="TreeGrafter"/>
</dbReference>
<feature type="domain" description="DOCKER" evidence="5">
    <location>
        <begin position="1568"/>
        <end position="2001"/>
    </location>
</feature>
<dbReference type="InterPro" id="IPR046769">
    <property type="entry name" value="DOCKER_Lobe_A"/>
</dbReference>
<dbReference type="GO" id="GO:0007264">
    <property type="term" value="P:small GTPase-mediated signal transduction"/>
    <property type="evidence" value="ECO:0007669"/>
    <property type="project" value="InterPro"/>
</dbReference>
<evidence type="ECO:0000256" key="2">
    <source>
        <dbReference type="PROSITE-ProRule" id="PRU00983"/>
    </source>
</evidence>
<dbReference type="PANTHER" id="PTHR23317">
    <property type="entry name" value="DEDICATOR OF CYTOKINESIS DOCK"/>
    <property type="match status" value="1"/>
</dbReference>
<dbReference type="FunFam" id="1.20.58.740:FF:000002">
    <property type="entry name" value="Dedicator of cytokinesis protein 7"/>
    <property type="match status" value="1"/>
</dbReference>
<protein>
    <submittedName>
        <fullName evidence="6">Dedicator of cytokinesis 6</fullName>
    </submittedName>
</protein>
<comment type="similarity">
    <text evidence="2">Belongs to the DOCK family.</text>
</comment>
<feature type="compositionally biased region" description="Basic and acidic residues" evidence="3">
    <location>
        <begin position="34"/>
        <end position="45"/>
    </location>
</feature>
<keyword evidence="1" id="KW-0344">Guanine-nucleotide releasing factor</keyword>
<dbReference type="InterPro" id="IPR026791">
    <property type="entry name" value="DOCK"/>
</dbReference>
<feature type="region of interest" description="Disordered" evidence="3">
    <location>
        <begin position="224"/>
        <end position="244"/>
    </location>
</feature>
<dbReference type="InterPro" id="IPR027007">
    <property type="entry name" value="C2_DOCK-type_domain"/>
</dbReference>
<feature type="compositionally biased region" description="Polar residues" evidence="3">
    <location>
        <begin position="189"/>
        <end position="203"/>
    </location>
</feature>
<dbReference type="InterPro" id="IPR046770">
    <property type="entry name" value="DOCKER_Lobe_B"/>
</dbReference>
<feature type="region of interest" description="Disordered" evidence="3">
    <location>
        <begin position="153"/>
        <end position="203"/>
    </location>
</feature>
<name>A0A452V7L3_URSMA</name>
<feature type="region of interest" description="Disordered" evidence="3">
    <location>
        <begin position="1"/>
        <end position="58"/>
    </location>
</feature>
<evidence type="ECO:0000259" key="4">
    <source>
        <dbReference type="PROSITE" id="PS51650"/>
    </source>
</evidence>
<dbReference type="Gene3D" id="1.25.40.410">
    <property type="match status" value="1"/>
</dbReference>
<dbReference type="Pfam" id="PF20421">
    <property type="entry name" value="DHR-2_Lobe_C"/>
    <property type="match status" value="1"/>
</dbReference>
<dbReference type="Pfam" id="PF11878">
    <property type="entry name" value="DOCK_C-D_N"/>
    <property type="match status" value="1"/>
</dbReference>
<dbReference type="InterPro" id="IPR046773">
    <property type="entry name" value="DOCKER_Lobe_C"/>
</dbReference>
<feature type="region of interest" description="Disordered" evidence="3">
    <location>
        <begin position="1052"/>
        <end position="1074"/>
    </location>
</feature>
<reference evidence="6" key="1">
    <citation type="submission" date="2019-03" db="UniProtKB">
        <authorList>
            <consortium name="Ensembl"/>
        </authorList>
    </citation>
    <scope>IDENTIFICATION</scope>
</reference>
<gene>
    <name evidence="6" type="primary">DOCK6</name>
</gene>
<feature type="region of interest" description="Disordered" evidence="3">
    <location>
        <begin position="426"/>
        <end position="446"/>
    </location>
</feature>
<dbReference type="Pfam" id="PF20422">
    <property type="entry name" value="DHR-2_Lobe_B"/>
    <property type="match status" value="1"/>
</dbReference>
<evidence type="ECO:0000313" key="6">
    <source>
        <dbReference type="Ensembl" id="ENSUMAP00000029539"/>
    </source>
</evidence>
<feature type="compositionally biased region" description="Low complexity" evidence="3">
    <location>
        <begin position="46"/>
        <end position="56"/>
    </location>
</feature>
<dbReference type="Gene3D" id="1.20.58.740">
    <property type="match status" value="1"/>
</dbReference>
<feature type="compositionally biased region" description="Low complexity" evidence="3">
    <location>
        <begin position="1055"/>
        <end position="1073"/>
    </location>
</feature>
<dbReference type="Pfam" id="PF06920">
    <property type="entry name" value="DHR-2_Lobe_A"/>
    <property type="match status" value="1"/>
</dbReference>
<dbReference type="GO" id="GO:0005085">
    <property type="term" value="F:guanyl-nucleotide exchange factor activity"/>
    <property type="evidence" value="ECO:0007669"/>
    <property type="project" value="UniProtKB-KW"/>
</dbReference>
<feature type="compositionally biased region" description="Basic and acidic residues" evidence="3">
    <location>
        <begin position="224"/>
        <end position="237"/>
    </location>
</feature>
<dbReference type="Gene3D" id="2.60.40.150">
    <property type="entry name" value="C2 domain"/>
    <property type="match status" value="1"/>
</dbReference>
<evidence type="ECO:0000259" key="5">
    <source>
        <dbReference type="PROSITE" id="PS51651"/>
    </source>
</evidence>
<accession>A0A452V7L3</accession>
<dbReference type="InterPro" id="IPR021816">
    <property type="entry name" value="DOCK_C/D_N"/>
</dbReference>
<dbReference type="InterPro" id="IPR043162">
    <property type="entry name" value="DOCK_C_lobe_C"/>
</dbReference>
<dbReference type="GeneTree" id="ENSGT00940000159313"/>